<sequence length="489" mass="55291">MHLRFRLVDWVHECRFSCLMAILIFGGGKIHMVVLAFGLLSIFSITILGYPFQITRTTKRANRSTDAGTEACRTISHNTHLPPKNGIGSDVGMARHDIMKVDDLVLDDIHENVKAREEEDPELGEAEKILAGIHEEISAFYPDTEIEVFMPLADLGIDSLTSDALSRRISERFQITLLPTELPLLPSIVHLANKIAMRKLSLGTPPLPLLPQARPGFSLNGLPGKSRWSPVPPQRFEVRAGPNYQRNKHKITAESTFYEPIAVDLLTSSSRIDHVTRFMDFSGEAKGMDQWMEDLPPYFVVNFQLPLYQPSFFGDTNGPGLSLVFYFRLTKAGLESARAKTNPARLLQRFCRDAGTSDDSKGSPIDRRWKNIVHIANKDDLKLSFVSKEIVRKFSGKPFLTRSRKELYRGENYLELDINQHTSNYVKKKAVFNLKQYLASMVLDIGFLVESQEDNEMPENLIGAVRLEGVNYEHDAAEVEWNRIATESD</sequence>
<accession>A0A7S2TSL5</accession>
<proteinExistence type="predicted"/>
<dbReference type="SUPFAM" id="SSF47336">
    <property type="entry name" value="ACP-like"/>
    <property type="match status" value="1"/>
</dbReference>
<dbReference type="Pfam" id="PF07059">
    <property type="entry name" value="EDR2_C"/>
    <property type="match status" value="1"/>
</dbReference>
<evidence type="ECO:0000256" key="1">
    <source>
        <dbReference type="SAM" id="Phobius"/>
    </source>
</evidence>
<reference evidence="3" key="1">
    <citation type="submission" date="2021-01" db="EMBL/GenBank/DDBJ databases">
        <authorList>
            <person name="Corre E."/>
            <person name="Pelletier E."/>
            <person name="Niang G."/>
            <person name="Scheremetjew M."/>
            <person name="Finn R."/>
            <person name="Kale V."/>
            <person name="Holt S."/>
            <person name="Cochrane G."/>
            <person name="Meng A."/>
            <person name="Brown T."/>
            <person name="Cohen L."/>
        </authorList>
    </citation>
    <scope>NUCLEOTIDE SEQUENCE</scope>
    <source>
        <strain evidence="3">CCMP622</strain>
    </source>
</reference>
<dbReference type="EMBL" id="HBHP01018031">
    <property type="protein sequence ID" value="CAD9766479.1"/>
    <property type="molecule type" value="Transcribed_RNA"/>
</dbReference>
<dbReference type="InterPro" id="IPR036736">
    <property type="entry name" value="ACP-like_sf"/>
</dbReference>
<dbReference type="InterPro" id="IPR009081">
    <property type="entry name" value="PP-bd_ACP"/>
</dbReference>
<keyword evidence="1" id="KW-1133">Transmembrane helix</keyword>
<dbReference type="Gene3D" id="1.10.1200.10">
    <property type="entry name" value="ACP-like"/>
    <property type="match status" value="1"/>
</dbReference>
<evidence type="ECO:0000259" key="2">
    <source>
        <dbReference type="PROSITE" id="PS50075"/>
    </source>
</evidence>
<keyword evidence="1" id="KW-0472">Membrane</keyword>
<feature type="transmembrane region" description="Helical" evidence="1">
    <location>
        <begin position="32"/>
        <end position="52"/>
    </location>
</feature>
<dbReference type="PANTHER" id="PTHR31558:SF3">
    <property type="entry name" value="CW14 PROTEIN"/>
    <property type="match status" value="1"/>
</dbReference>
<keyword evidence="1" id="KW-0812">Transmembrane</keyword>
<protein>
    <recommendedName>
        <fullName evidence="2">Carrier domain-containing protein</fullName>
    </recommendedName>
</protein>
<dbReference type="PROSITE" id="PS50075">
    <property type="entry name" value="CARRIER"/>
    <property type="match status" value="1"/>
</dbReference>
<name>A0A7S2TSL5_9EUKA</name>
<gene>
    <name evidence="3" type="ORF">LSP00402_LOCUS11185</name>
</gene>
<feature type="domain" description="Carrier" evidence="2">
    <location>
        <begin position="117"/>
        <end position="199"/>
    </location>
</feature>
<dbReference type="PANTHER" id="PTHR31558">
    <property type="entry name" value="CW14 PROTEIN"/>
    <property type="match status" value="1"/>
</dbReference>
<organism evidence="3">
    <name type="scientific">Lotharella oceanica</name>
    <dbReference type="NCBI Taxonomy" id="641309"/>
    <lineage>
        <taxon>Eukaryota</taxon>
        <taxon>Sar</taxon>
        <taxon>Rhizaria</taxon>
        <taxon>Cercozoa</taxon>
        <taxon>Chlorarachniophyceae</taxon>
        <taxon>Lotharella</taxon>
    </lineage>
</organism>
<evidence type="ECO:0000313" key="3">
    <source>
        <dbReference type="EMBL" id="CAD9766479.1"/>
    </source>
</evidence>
<dbReference type="InterPro" id="IPR009769">
    <property type="entry name" value="EDR2_C"/>
</dbReference>
<dbReference type="Pfam" id="PF00550">
    <property type="entry name" value="PP-binding"/>
    <property type="match status" value="1"/>
</dbReference>
<dbReference type="AlphaFoldDB" id="A0A7S2TSL5"/>